<protein>
    <submittedName>
        <fullName evidence="1">Uncharacterized protein</fullName>
    </submittedName>
</protein>
<gene>
    <name evidence="1" type="ORF">EGYM00163_LOCUS24523</name>
</gene>
<name>A0A7S4FU49_9EUGL</name>
<evidence type="ECO:0000313" key="1">
    <source>
        <dbReference type="EMBL" id="CAE0813372.1"/>
    </source>
</evidence>
<accession>A0A7S4FU49</accession>
<dbReference type="EMBL" id="HBJA01069762">
    <property type="protein sequence ID" value="CAE0813372.1"/>
    <property type="molecule type" value="Transcribed_RNA"/>
</dbReference>
<organism evidence="1">
    <name type="scientific">Eutreptiella gymnastica</name>
    <dbReference type="NCBI Taxonomy" id="73025"/>
    <lineage>
        <taxon>Eukaryota</taxon>
        <taxon>Discoba</taxon>
        <taxon>Euglenozoa</taxon>
        <taxon>Euglenida</taxon>
        <taxon>Spirocuta</taxon>
        <taxon>Euglenophyceae</taxon>
        <taxon>Eutreptiales</taxon>
        <taxon>Eutreptiaceae</taxon>
        <taxon>Eutreptiella</taxon>
    </lineage>
</organism>
<reference evidence="1" key="1">
    <citation type="submission" date="2021-01" db="EMBL/GenBank/DDBJ databases">
        <authorList>
            <person name="Corre E."/>
            <person name="Pelletier E."/>
            <person name="Niang G."/>
            <person name="Scheremetjew M."/>
            <person name="Finn R."/>
            <person name="Kale V."/>
            <person name="Holt S."/>
            <person name="Cochrane G."/>
            <person name="Meng A."/>
            <person name="Brown T."/>
            <person name="Cohen L."/>
        </authorList>
    </citation>
    <scope>NUCLEOTIDE SEQUENCE</scope>
    <source>
        <strain evidence="1">CCMP1594</strain>
    </source>
</reference>
<proteinExistence type="predicted"/>
<dbReference type="AlphaFoldDB" id="A0A7S4FU49"/>
<sequence length="140" mass="15227">MLFQNLICGFLWRFRNPVLLHIQPDPCNSPFQMLPCKTSLDGSGFIDSPLPLLQTPWHFQCFIPSFKQAAPHMSPVTLSPNRTLWVICADAEQTSVELGLGLGMGMGLGTQRCLGSGFGMGIRDGDSGYVQGDANLKLGV</sequence>